<dbReference type="Pfam" id="PF00724">
    <property type="entry name" value="Oxidored_FMN"/>
    <property type="match status" value="1"/>
</dbReference>
<proteinExistence type="predicted"/>
<keyword evidence="6" id="KW-0560">Oxidoreductase</keyword>
<evidence type="ECO:0000256" key="5">
    <source>
        <dbReference type="ARBA" id="ARBA00022723"/>
    </source>
</evidence>
<sequence>MRNTYGELLKPAKIGNMQLKNRICMAPMDFKYFSGNEEDSSMSYRQVKTFEARAKGGCGLIFTCATQAEREIMPYPRLMQFPVIDCDERVKEFAEAADAVHVYGAKIACELTMGSGRYADKVEDKYPPLAPSDCDTQYDPSIKARTMTKAEIRHMIRTYAEAAGRLKTAGFDALLVMGGGGYLINQFLSPAWNQRTDEYGGSLEKRMTFLIETLQEVKKVVGEEYPLIVSLNMDDLLPEGVSVQRGMIVEETIAVAQTLERMNLADAFHLRIGNYYDQEYIVPSAYVTNDIYMENFRKFKQAVTKPVIFENKLSDPAEMQNLLENHVLDFVSVGRKWIADPEWVNKALHNKPVKPCLRCNYCLHTLWMGKCTSCAINPEHGKEFEGEIQPAAKKKNVVVVGAGPGGIQAALTAEKRGHRVTLFEKTNKIGGKLDIVAAPSYKKEQYEEYLQYLRSCLNESNVMVCLETEATEDVIQECQADAVIIAAGAEPIIPPIRGIEKTVTADEVLRKEKSVAGTVAIIGGGLVGCETAHVLSAQGCKVHIVEMQDDVLKDASYVTRHSQLKVLKETGAAVHKNTKLIEVKDQEIIVEVNGKNETISVDDTILAVGYRNSSSLYDGLQNCVEEVYQIGDFRQTRKIADAVTEGYRIARNL</sequence>
<evidence type="ECO:0000256" key="1">
    <source>
        <dbReference type="ARBA" id="ARBA00001917"/>
    </source>
</evidence>
<name>A0ABS6D258_9FIRM</name>
<dbReference type="Pfam" id="PF07992">
    <property type="entry name" value="Pyr_redox_2"/>
    <property type="match status" value="1"/>
</dbReference>
<dbReference type="InterPro" id="IPR001155">
    <property type="entry name" value="OxRdtase_FMN_N"/>
</dbReference>
<keyword evidence="4" id="KW-0288">FMN</keyword>
<dbReference type="Proteomes" id="UP000723714">
    <property type="component" value="Unassembled WGS sequence"/>
</dbReference>
<accession>A0ABS6D258</accession>
<dbReference type="PANTHER" id="PTHR42917">
    <property type="entry name" value="2,4-DIENOYL-COA REDUCTASE"/>
    <property type="match status" value="1"/>
</dbReference>
<keyword evidence="12" id="KW-1185">Reference proteome</keyword>
<evidence type="ECO:0000313" key="11">
    <source>
        <dbReference type="EMBL" id="MBU3875425.1"/>
    </source>
</evidence>
<keyword evidence="8" id="KW-0411">Iron-sulfur</keyword>
<gene>
    <name evidence="11" type="ORF">HGO97_006315</name>
</gene>
<dbReference type="InterPro" id="IPR051793">
    <property type="entry name" value="NADH:flavin_oxidoreductase"/>
</dbReference>
<evidence type="ECO:0000259" key="10">
    <source>
        <dbReference type="Pfam" id="PF07992"/>
    </source>
</evidence>
<keyword evidence="3" id="KW-0285">Flavoprotein</keyword>
<evidence type="ECO:0000256" key="2">
    <source>
        <dbReference type="ARBA" id="ARBA00001966"/>
    </source>
</evidence>
<comment type="cofactor">
    <cofactor evidence="2">
        <name>[4Fe-4S] cluster</name>
        <dbReference type="ChEBI" id="CHEBI:49883"/>
    </cofactor>
</comment>
<dbReference type="CDD" id="cd02803">
    <property type="entry name" value="OYE_like_FMN_family"/>
    <property type="match status" value="1"/>
</dbReference>
<evidence type="ECO:0000313" key="12">
    <source>
        <dbReference type="Proteomes" id="UP000723714"/>
    </source>
</evidence>
<keyword evidence="5" id="KW-0479">Metal-binding</keyword>
<evidence type="ECO:0000256" key="7">
    <source>
        <dbReference type="ARBA" id="ARBA00023004"/>
    </source>
</evidence>
<feature type="domain" description="NADH:flavin oxidoreductase/NADH oxidase N-terminal" evidence="9">
    <location>
        <begin position="7"/>
        <end position="351"/>
    </location>
</feature>
<evidence type="ECO:0000256" key="8">
    <source>
        <dbReference type="ARBA" id="ARBA00023014"/>
    </source>
</evidence>
<dbReference type="PANTHER" id="PTHR42917:SF2">
    <property type="entry name" value="2,4-DIENOYL-COA REDUCTASE [(2E)-ENOYL-COA-PRODUCING]"/>
    <property type="match status" value="1"/>
</dbReference>
<organism evidence="11 12">
    <name type="scientific">Faecalicatena faecalis</name>
    <dbReference type="NCBI Taxonomy" id="2726362"/>
    <lineage>
        <taxon>Bacteria</taxon>
        <taxon>Bacillati</taxon>
        <taxon>Bacillota</taxon>
        <taxon>Clostridia</taxon>
        <taxon>Lachnospirales</taxon>
        <taxon>Lachnospiraceae</taxon>
        <taxon>Faecalicatena</taxon>
    </lineage>
</organism>
<evidence type="ECO:0000259" key="9">
    <source>
        <dbReference type="Pfam" id="PF00724"/>
    </source>
</evidence>
<dbReference type="EMBL" id="JABACJ020000004">
    <property type="protein sequence ID" value="MBU3875425.1"/>
    <property type="molecule type" value="Genomic_DNA"/>
</dbReference>
<dbReference type="RefSeq" id="WP_216240431.1">
    <property type="nucleotide sequence ID" value="NZ_JABACJ020000004.1"/>
</dbReference>
<feature type="domain" description="FAD/NAD(P)-binding" evidence="10">
    <location>
        <begin position="396"/>
        <end position="618"/>
    </location>
</feature>
<evidence type="ECO:0000256" key="3">
    <source>
        <dbReference type="ARBA" id="ARBA00022630"/>
    </source>
</evidence>
<protein>
    <submittedName>
        <fullName evidence="11">FAD-dependent oxidoreductase</fullName>
    </submittedName>
</protein>
<evidence type="ECO:0000256" key="4">
    <source>
        <dbReference type="ARBA" id="ARBA00022643"/>
    </source>
</evidence>
<comment type="caution">
    <text evidence="11">The sequence shown here is derived from an EMBL/GenBank/DDBJ whole genome shotgun (WGS) entry which is preliminary data.</text>
</comment>
<reference evidence="11 12" key="1">
    <citation type="submission" date="2021-06" db="EMBL/GenBank/DDBJ databases">
        <title>Faecalicatena sp. nov. isolated from porcine feces.</title>
        <authorList>
            <person name="Oh B.S."/>
            <person name="Lee J.H."/>
        </authorList>
    </citation>
    <scope>NUCLEOTIDE SEQUENCE [LARGE SCALE GENOMIC DNA]</scope>
    <source>
        <strain evidence="11 12">AGMB00832</strain>
    </source>
</reference>
<keyword evidence="7" id="KW-0408">Iron</keyword>
<evidence type="ECO:0000256" key="6">
    <source>
        <dbReference type="ARBA" id="ARBA00023002"/>
    </source>
</evidence>
<dbReference type="InterPro" id="IPR023753">
    <property type="entry name" value="FAD/NAD-binding_dom"/>
</dbReference>
<comment type="cofactor">
    <cofactor evidence="1">
        <name>FMN</name>
        <dbReference type="ChEBI" id="CHEBI:58210"/>
    </cofactor>
</comment>